<feature type="region of interest" description="Disordered" evidence="2">
    <location>
        <begin position="29"/>
        <end position="51"/>
    </location>
</feature>
<dbReference type="GO" id="GO:0015888">
    <property type="term" value="P:thiamine transport"/>
    <property type="evidence" value="ECO:0007669"/>
    <property type="project" value="TreeGrafter"/>
</dbReference>
<dbReference type="EMBL" id="AWEZ01000060">
    <property type="protein sequence ID" value="ERL07157.1"/>
    <property type="molecule type" value="Genomic_DNA"/>
</dbReference>
<keyword evidence="5" id="KW-1185">Reference proteome</keyword>
<feature type="signal peptide" evidence="3">
    <location>
        <begin position="1"/>
        <end position="24"/>
    </location>
</feature>
<dbReference type="Proteomes" id="UP000016638">
    <property type="component" value="Unassembled WGS sequence"/>
</dbReference>
<protein>
    <submittedName>
        <fullName evidence="4">ABC transporter, solute-binding protein</fullName>
    </submittedName>
</protein>
<dbReference type="GO" id="GO:0030975">
    <property type="term" value="F:thiamine binding"/>
    <property type="evidence" value="ECO:0007669"/>
    <property type="project" value="TreeGrafter"/>
</dbReference>
<dbReference type="GO" id="GO:0030976">
    <property type="term" value="F:thiamine pyrophosphate binding"/>
    <property type="evidence" value="ECO:0007669"/>
    <property type="project" value="TreeGrafter"/>
</dbReference>
<dbReference type="AlphaFoldDB" id="U2UVL5"/>
<evidence type="ECO:0000313" key="5">
    <source>
        <dbReference type="Proteomes" id="UP000016638"/>
    </source>
</evidence>
<dbReference type="Gene3D" id="3.40.190.10">
    <property type="entry name" value="Periplasmic binding protein-like II"/>
    <property type="match status" value="2"/>
</dbReference>
<accession>U2UVL5</accession>
<sequence length="369" mass="39296">MRTDISRRALVAGAVALVPTLGLAACGGATTTSPKGEQGSEDTGGNPLGLHSDSGKTLKVVCTNETYKKLFDKFTAEVGPAVEFVSMSSGEVLSKIKAEGGAPTADLWFGGGIDSFMSAKDQDLLEKVDFDAAADFATGFKDEGNHWFSKGLTIVGFIVNDDILAEKGMDKPSSWADLTDTSLKDEILMSTPAVSGTNYAAVNALLQNMGEDAGWRYLAALNENIPYYTKRGSDPSTRVAAGEAAVGITYIDHTLDETLASGSLELVYPSEGLPYMPDGVAAFAGADDLDDARLFIEWLFSSDENLQALVAIDQKSTILSVLPKTSGIEADYSSEQLMREDLSLFGSQRDDILAKWSEMTSGKEVRSDT</sequence>
<gene>
    <name evidence="4" type="ORF">HMPREF1316_1724</name>
</gene>
<dbReference type="Pfam" id="PF13416">
    <property type="entry name" value="SBP_bac_8"/>
    <property type="match status" value="1"/>
</dbReference>
<dbReference type="PIRSF" id="PIRSF002825">
    <property type="entry name" value="CfbpA"/>
    <property type="match status" value="1"/>
</dbReference>
<dbReference type="PANTHER" id="PTHR30006">
    <property type="entry name" value="THIAMINE-BINDING PERIPLASMIC PROTEIN-RELATED"/>
    <property type="match status" value="1"/>
</dbReference>
<evidence type="ECO:0000313" key="4">
    <source>
        <dbReference type="EMBL" id="ERL07157.1"/>
    </source>
</evidence>
<organism evidence="4 5">
    <name type="scientific">Olsenella profusa F0195</name>
    <dbReference type="NCBI Taxonomy" id="1125712"/>
    <lineage>
        <taxon>Bacteria</taxon>
        <taxon>Bacillati</taxon>
        <taxon>Actinomycetota</taxon>
        <taxon>Coriobacteriia</taxon>
        <taxon>Coriobacteriales</taxon>
        <taxon>Atopobiaceae</taxon>
        <taxon>Olsenella</taxon>
    </lineage>
</organism>
<evidence type="ECO:0000256" key="3">
    <source>
        <dbReference type="SAM" id="SignalP"/>
    </source>
</evidence>
<dbReference type="RefSeq" id="WP_021726568.1">
    <property type="nucleotide sequence ID" value="NZ_AWEZ01000060.1"/>
</dbReference>
<dbReference type="STRING" id="1125712.HMPREF1316_1724"/>
<dbReference type="PROSITE" id="PS51257">
    <property type="entry name" value="PROKAR_LIPOPROTEIN"/>
    <property type="match status" value="1"/>
</dbReference>
<dbReference type="CDD" id="cd13544">
    <property type="entry name" value="PBP2_Fbp_like_1"/>
    <property type="match status" value="1"/>
</dbReference>
<proteinExistence type="predicted"/>
<evidence type="ECO:0000256" key="2">
    <source>
        <dbReference type="SAM" id="MobiDB-lite"/>
    </source>
</evidence>
<dbReference type="SUPFAM" id="SSF53850">
    <property type="entry name" value="Periplasmic binding protein-like II"/>
    <property type="match status" value="1"/>
</dbReference>
<dbReference type="InterPro" id="IPR026045">
    <property type="entry name" value="Ferric-bd"/>
</dbReference>
<comment type="caution">
    <text evidence="4">The sequence shown here is derived from an EMBL/GenBank/DDBJ whole genome shotgun (WGS) entry which is preliminary data.</text>
</comment>
<keyword evidence="1 3" id="KW-0732">Signal</keyword>
<dbReference type="PATRIC" id="fig|1125712.3.peg.1711"/>
<dbReference type="GO" id="GO:0030288">
    <property type="term" value="C:outer membrane-bounded periplasmic space"/>
    <property type="evidence" value="ECO:0007669"/>
    <property type="project" value="TreeGrafter"/>
</dbReference>
<feature type="chain" id="PRO_5004636236" evidence="3">
    <location>
        <begin position="25"/>
        <end position="369"/>
    </location>
</feature>
<dbReference type="eggNOG" id="COG1840">
    <property type="taxonomic scope" value="Bacteria"/>
</dbReference>
<reference evidence="4 5" key="1">
    <citation type="submission" date="2013-08" db="EMBL/GenBank/DDBJ databases">
        <authorList>
            <person name="Durkin A.S."/>
            <person name="Haft D.R."/>
            <person name="McCorrison J."/>
            <person name="Torralba M."/>
            <person name="Gillis M."/>
            <person name="Haft D.H."/>
            <person name="Methe B."/>
            <person name="Sutton G."/>
            <person name="Nelson K.E."/>
        </authorList>
    </citation>
    <scope>NUCLEOTIDE SEQUENCE [LARGE SCALE GENOMIC DNA]</scope>
    <source>
        <strain evidence="4 5">F0195</strain>
    </source>
</reference>
<name>U2UVL5_9ACTN</name>
<evidence type="ECO:0000256" key="1">
    <source>
        <dbReference type="ARBA" id="ARBA00022729"/>
    </source>
</evidence>
<dbReference type="PANTHER" id="PTHR30006:SF2">
    <property type="entry name" value="ABC TRANSPORTER SUBSTRATE-BINDING PROTEIN"/>
    <property type="match status" value="1"/>
</dbReference>
<dbReference type="InterPro" id="IPR006059">
    <property type="entry name" value="SBP"/>
</dbReference>